<keyword evidence="1" id="KW-0812">Transmembrane</keyword>
<evidence type="ECO:0000256" key="1">
    <source>
        <dbReference type="SAM" id="Phobius"/>
    </source>
</evidence>
<dbReference type="EMBL" id="GGEC01081649">
    <property type="protein sequence ID" value="MBX62133.1"/>
    <property type="molecule type" value="Transcribed_RNA"/>
</dbReference>
<dbReference type="PROSITE" id="PS51257">
    <property type="entry name" value="PROKAR_LIPOPROTEIN"/>
    <property type="match status" value="1"/>
</dbReference>
<keyword evidence="1" id="KW-1133">Transmembrane helix</keyword>
<sequence length="48" mass="5672">MKFKGYGFAFFMQFLLICLIVIFLFSCFCVISGLPDSMLKKWKLEGYF</sequence>
<organism evidence="2">
    <name type="scientific">Rhizophora mucronata</name>
    <name type="common">Asiatic mangrove</name>
    <dbReference type="NCBI Taxonomy" id="61149"/>
    <lineage>
        <taxon>Eukaryota</taxon>
        <taxon>Viridiplantae</taxon>
        <taxon>Streptophyta</taxon>
        <taxon>Embryophyta</taxon>
        <taxon>Tracheophyta</taxon>
        <taxon>Spermatophyta</taxon>
        <taxon>Magnoliopsida</taxon>
        <taxon>eudicotyledons</taxon>
        <taxon>Gunneridae</taxon>
        <taxon>Pentapetalae</taxon>
        <taxon>rosids</taxon>
        <taxon>fabids</taxon>
        <taxon>Malpighiales</taxon>
        <taxon>Rhizophoraceae</taxon>
        <taxon>Rhizophora</taxon>
    </lineage>
</organism>
<reference evidence="2" key="1">
    <citation type="submission" date="2018-02" db="EMBL/GenBank/DDBJ databases">
        <title>Rhizophora mucronata_Transcriptome.</title>
        <authorList>
            <person name="Meera S.P."/>
            <person name="Sreeshan A."/>
            <person name="Augustine A."/>
        </authorList>
    </citation>
    <scope>NUCLEOTIDE SEQUENCE</scope>
    <source>
        <tissue evidence="2">Leaf</tissue>
    </source>
</reference>
<name>A0A2P2Q590_RHIMU</name>
<proteinExistence type="predicted"/>
<feature type="transmembrane region" description="Helical" evidence="1">
    <location>
        <begin position="6"/>
        <end position="34"/>
    </location>
</feature>
<evidence type="ECO:0000313" key="2">
    <source>
        <dbReference type="EMBL" id="MBX62133.1"/>
    </source>
</evidence>
<keyword evidence="1" id="KW-0472">Membrane</keyword>
<accession>A0A2P2Q590</accession>
<dbReference type="AlphaFoldDB" id="A0A2P2Q590"/>
<protein>
    <submittedName>
        <fullName evidence="2">Uncharacterized protein</fullName>
    </submittedName>
</protein>